<proteinExistence type="predicted"/>
<dbReference type="Proteomes" id="UP000094329">
    <property type="component" value="Unassembled WGS sequence"/>
</dbReference>
<evidence type="ECO:0000313" key="2">
    <source>
        <dbReference type="Proteomes" id="UP000094329"/>
    </source>
</evidence>
<comment type="caution">
    <text evidence="1">The sequence shown here is derived from an EMBL/GenBank/DDBJ whole genome shotgun (WGS) entry which is preliminary data.</text>
</comment>
<evidence type="ECO:0000313" key="1">
    <source>
        <dbReference type="EMBL" id="ODN40995.1"/>
    </source>
</evidence>
<name>A0ABX2ZXR1_9GAMM</name>
<protein>
    <submittedName>
        <fullName evidence="1">Uncharacterized protein</fullName>
    </submittedName>
</protein>
<dbReference type="EMBL" id="MDTU01000009">
    <property type="protein sequence ID" value="ODN40995.1"/>
    <property type="molecule type" value="Genomic_DNA"/>
</dbReference>
<organism evidence="1 2">
    <name type="scientific">Piscirickettsia litoralis</name>
    <dbReference type="NCBI Taxonomy" id="1891921"/>
    <lineage>
        <taxon>Bacteria</taxon>
        <taxon>Pseudomonadati</taxon>
        <taxon>Pseudomonadota</taxon>
        <taxon>Gammaproteobacteria</taxon>
        <taxon>Thiotrichales</taxon>
        <taxon>Piscirickettsiaceae</taxon>
        <taxon>Piscirickettsia</taxon>
    </lineage>
</organism>
<sequence length="75" mass="8721">MTPTEEEKFWLEFEKALDSDDGAEAKRHLAEGRSIYYGDDRYPNAVIKEHPDGPKQLVTFDRDNDYTEVVLQELS</sequence>
<keyword evidence="2" id="KW-1185">Reference proteome</keyword>
<gene>
    <name evidence="1" type="ORF">BGC07_18680</name>
</gene>
<accession>A0ABX2ZXR1</accession>
<reference evidence="1 2" key="1">
    <citation type="submission" date="2016-08" db="EMBL/GenBank/DDBJ databases">
        <title>Draft genome sequence of Candidatus Piscirickettsia litoralis, from seawater.</title>
        <authorList>
            <person name="Wan X."/>
            <person name="Lee A.J."/>
            <person name="Hou S."/>
            <person name="Donachie S.P."/>
        </authorList>
    </citation>
    <scope>NUCLEOTIDE SEQUENCE [LARGE SCALE GENOMIC DNA]</scope>
    <source>
        <strain evidence="1 2">Y2</strain>
    </source>
</reference>